<evidence type="ECO:0000313" key="2">
    <source>
        <dbReference type="Proteomes" id="UP000189941"/>
    </source>
</evidence>
<evidence type="ECO:0000313" key="1">
    <source>
        <dbReference type="EMBL" id="SJZ30570.1"/>
    </source>
</evidence>
<reference evidence="2" key="1">
    <citation type="submission" date="2017-02" db="EMBL/GenBank/DDBJ databases">
        <authorList>
            <person name="Varghese N."/>
            <person name="Submissions S."/>
        </authorList>
    </citation>
    <scope>NUCLEOTIDE SEQUENCE [LARGE SCALE GENOMIC DNA]</scope>
    <source>
        <strain evidence="2">DSM 15739</strain>
    </source>
</reference>
<dbReference type="RefSeq" id="WP_066126872.1">
    <property type="nucleotide sequence ID" value="NZ_FUWO01000001.1"/>
</dbReference>
<organism evidence="1 2">
    <name type="scientific">Globicatella sulfidifaciens DSM 15739</name>
    <dbReference type="NCBI Taxonomy" id="1121925"/>
    <lineage>
        <taxon>Bacteria</taxon>
        <taxon>Bacillati</taxon>
        <taxon>Bacillota</taxon>
        <taxon>Bacilli</taxon>
        <taxon>Lactobacillales</taxon>
        <taxon>Aerococcaceae</taxon>
        <taxon>Globicatella</taxon>
    </lineage>
</organism>
<gene>
    <name evidence="1" type="ORF">SAMN02746011_00064</name>
</gene>
<sequence length="92" mass="10538">MKLIDVTNSHSDLVTRQLENTDSHSVRVYSVGPCTVIYTIANTHQNIIIINKTRPVRQREIDFVLGKLLPDTNVDELETIKGDNFIQFELKN</sequence>
<dbReference type="InterPro" id="IPR014959">
    <property type="entry name" value="DUF1827"/>
</dbReference>
<evidence type="ECO:0008006" key="3">
    <source>
        <dbReference type="Google" id="ProtNLM"/>
    </source>
</evidence>
<name>A0A1T4JK58_9LACT</name>
<dbReference type="OrthoDB" id="2308827at2"/>
<dbReference type="STRING" id="1121925.SAMN02746011_00064"/>
<dbReference type="Pfam" id="PF08860">
    <property type="entry name" value="DUF1827"/>
    <property type="match status" value="1"/>
</dbReference>
<dbReference type="Proteomes" id="UP000189941">
    <property type="component" value="Unassembled WGS sequence"/>
</dbReference>
<proteinExistence type="predicted"/>
<protein>
    <recommendedName>
        <fullName evidence="3">DUF1827 domain-containing protein</fullName>
    </recommendedName>
</protein>
<dbReference type="Gene3D" id="3.40.1720.10">
    <property type="entry name" value="Streptococcus thermophilus LMG 18311 protein like"/>
    <property type="match status" value="1"/>
</dbReference>
<dbReference type="InterPro" id="IPR038226">
    <property type="entry name" value="LMG18311-like_sf"/>
</dbReference>
<dbReference type="AlphaFoldDB" id="A0A1T4JK58"/>
<accession>A0A1T4JK58</accession>
<keyword evidence="2" id="KW-1185">Reference proteome</keyword>
<dbReference type="EMBL" id="FUWO01000001">
    <property type="protein sequence ID" value="SJZ30570.1"/>
    <property type="molecule type" value="Genomic_DNA"/>
</dbReference>